<keyword evidence="6" id="KW-1185">Reference proteome</keyword>
<dbReference type="PANTHER" id="PTHR30146">
    <property type="entry name" value="LACI-RELATED TRANSCRIPTIONAL REPRESSOR"/>
    <property type="match status" value="1"/>
</dbReference>
<dbReference type="InterPro" id="IPR000843">
    <property type="entry name" value="HTH_LacI"/>
</dbReference>
<dbReference type="CDD" id="cd01392">
    <property type="entry name" value="HTH_LacI"/>
    <property type="match status" value="1"/>
</dbReference>
<dbReference type="PANTHER" id="PTHR30146:SF144">
    <property type="entry name" value="LACI-FAMILY TRANSCRIPTION REGULATOR"/>
    <property type="match status" value="1"/>
</dbReference>
<dbReference type="EMBL" id="FWYF01000001">
    <property type="protein sequence ID" value="SMD32480.1"/>
    <property type="molecule type" value="Genomic_DNA"/>
</dbReference>
<dbReference type="SUPFAM" id="SSF53822">
    <property type="entry name" value="Periplasmic binding protein-like I"/>
    <property type="match status" value="1"/>
</dbReference>
<dbReference type="InterPro" id="IPR010982">
    <property type="entry name" value="Lambda_DNA-bd_dom_sf"/>
</dbReference>
<dbReference type="Gene3D" id="3.40.50.2300">
    <property type="match status" value="2"/>
</dbReference>
<accession>A0A1W2G724</accession>
<feature type="domain" description="HTH lacI-type" evidence="4">
    <location>
        <begin position="4"/>
        <end position="58"/>
    </location>
</feature>
<sequence length="344" mass="38639">MKRITIKEIAKKAGVSVGTVDRVLHNRGEVAEKTKKLVKQIAKEGNYSTNVFARNLKLNKTHRFAIILPQDNEYWKTQRTGIEAAAAEYVSLGVQLDFYTFDRQNQDSFVTQSELALQSAPDAVVMAPLLEKEATAICAQLDSAKIPYVFVDSNLESAKPLAFIGQDSVQSGYLAAKLLNIGHPQDCQSLIIKFRDYDSINKTIDERIEGFRKYYKETGLDDSQIKEVEIGLDEAALKEWLESVNEKQALIFVPNSRSHQVAKQAAAVWSARSYRLIGYDLVSKNLEGLKNGRIEFIIHQNPKTQGALSIQALYRHLILNAEVSEVQYMPLDILTKENVAFADN</sequence>
<protein>
    <submittedName>
        <fullName evidence="5">LacI family transcriptional regulator</fullName>
    </submittedName>
</protein>
<evidence type="ECO:0000256" key="3">
    <source>
        <dbReference type="ARBA" id="ARBA00023163"/>
    </source>
</evidence>
<dbReference type="SMART" id="SM00354">
    <property type="entry name" value="HTH_LACI"/>
    <property type="match status" value="1"/>
</dbReference>
<dbReference type="AlphaFoldDB" id="A0A1W2G724"/>
<dbReference type="InterPro" id="IPR028082">
    <property type="entry name" value="Peripla_BP_I"/>
</dbReference>
<dbReference type="Pfam" id="PF00356">
    <property type="entry name" value="LacI"/>
    <property type="match status" value="1"/>
</dbReference>
<dbReference type="PROSITE" id="PS50932">
    <property type="entry name" value="HTH_LACI_2"/>
    <property type="match status" value="1"/>
</dbReference>
<evidence type="ECO:0000313" key="6">
    <source>
        <dbReference type="Proteomes" id="UP000192472"/>
    </source>
</evidence>
<dbReference type="Pfam" id="PF13407">
    <property type="entry name" value="Peripla_BP_4"/>
    <property type="match status" value="1"/>
</dbReference>
<keyword evidence="1" id="KW-0805">Transcription regulation</keyword>
<dbReference type="GO" id="GO:0003700">
    <property type="term" value="F:DNA-binding transcription factor activity"/>
    <property type="evidence" value="ECO:0007669"/>
    <property type="project" value="TreeGrafter"/>
</dbReference>
<keyword evidence="3" id="KW-0804">Transcription</keyword>
<dbReference type="PROSITE" id="PS00356">
    <property type="entry name" value="HTH_LACI_1"/>
    <property type="match status" value="1"/>
</dbReference>
<dbReference type="SUPFAM" id="SSF47413">
    <property type="entry name" value="lambda repressor-like DNA-binding domains"/>
    <property type="match status" value="1"/>
</dbReference>
<dbReference type="RefSeq" id="WP_084371136.1">
    <property type="nucleotide sequence ID" value="NZ_FWYF01000001.1"/>
</dbReference>
<reference evidence="5 6" key="1">
    <citation type="submission" date="2017-04" db="EMBL/GenBank/DDBJ databases">
        <authorList>
            <person name="Afonso C.L."/>
            <person name="Miller P.J."/>
            <person name="Scott M.A."/>
            <person name="Spackman E."/>
            <person name="Goraichik I."/>
            <person name="Dimitrov K.M."/>
            <person name="Suarez D.L."/>
            <person name="Swayne D.E."/>
        </authorList>
    </citation>
    <scope>NUCLEOTIDE SEQUENCE [LARGE SCALE GENOMIC DNA]</scope>
    <source>
        <strain evidence="5 6">DSM 26133</strain>
    </source>
</reference>
<name>A0A1W2G724_REIFA</name>
<organism evidence="5 6">
    <name type="scientific">Reichenbachiella faecimaris</name>
    <dbReference type="NCBI Taxonomy" id="692418"/>
    <lineage>
        <taxon>Bacteria</taxon>
        <taxon>Pseudomonadati</taxon>
        <taxon>Bacteroidota</taxon>
        <taxon>Cytophagia</taxon>
        <taxon>Cytophagales</taxon>
        <taxon>Reichenbachiellaceae</taxon>
        <taxon>Reichenbachiella</taxon>
    </lineage>
</organism>
<dbReference type="STRING" id="692418.SAMN04488029_0825"/>
<dbReference type="GO" id="GO:0000976">
    <property type="term" value="F:transcription cis-regulatory region binding"/>
    <property type="evidence" value="ECO:0007669"/>
    <property type="project" value="TreeGrafter"/>
</dbReference>
<proteinExistence type="predicted"/>
<gene>
    <name evidence="5" type="ORF">SAMN04488029_0825</name>
</gene>
<dbReference type="OrthoDB" id="628703at2"/>
<evidence type="ECO:0000313" key="5">
    <source>
        <dbReference type="EMBL" id="SMD32480.1"/>
    </source>
</evidence>
<dbReference type="Gene3D" id="1.10.260.40">
    <property type="entry name" value="lambda repressor-like DNA-binding domains"/>
    <property type="match status" value="1"/>
</dbReference>
<evidence type="ECO:0000256" key="1">
    <source>
        <dbReference type="ARBA" id="ARBA00023015"/>
    </source>
</evidence>
<evidence type="ECO:0000256" key="2">
    <source>
        <dbReference type="ARBA" id="ARBA00023125"/>
    </source>
</evidence>
<keyword evidence="2" id="KW-0238">DNA-binding</keyword>
<dbReference type="InterPro" id="IPR025997">
    <property type="entry name" value="SBP_2_dom"/>
</dbReference>
<dbReference type="Proteomes" id="UP000192472">
    <property type="component" value="Unassembled WGS sequence"/>
</dbReference>
<evidence type="ECO:0000259" key="4">
    <source>
        <dbReference type="PROSITE" id="PS50932"/>
    </source>
</evidence>